<evidence type="ECO:0000256" key="1">
    <source>
        <dbReference type="SAM" id="SignalP"/>
    </source>
</evidence>
<comment type="caution">
    <text evidence="2">The sequence shown here is derived from an EMBL/GenBank/DDBJ whole genome shotgun (WGS) entry which is preliminary data.</text>
</comment>
<feature type="chain" id="PRO_5019239292" evidence="1">
    <location>
        <begin position="22"/>
        <end position="195"/>
    </location>
</feature>
<evidence type="ECO:0000313" key="2">
    <source>
        <dbReference type="EMBL" id="RVU47075.1"/>
    </source>
</evidence>
<dbReference type="Proteomes" id="UP000285575">
    <property type="component" value="Unassembled WGS sequence"/>
</dbReference>
<feature type="signal peptide" evidence="1">
    <location>
        <begin position="1"/>
        <end position="21"/>
    </location>
</feature>
<accession>A0A437RKA5</accession>
<sequence>MRLRTAFVALLLHSHGLIADAAEPAHVAIGPLMVKYPTAGQWSVFRKTESGVIFVRQTSDHAYFPDTAIVNVCPTSVPNDSQAWQMEVEKNIEQHFRGSNAIIVSKSVERLTNLMHACARVRAVIDVSSAAANMAHSGPILRQIVLHLCRLPDQPVGYLVAFSYVAESIRATMESDGASFFAGVLPKIIEDRPSR</sequence>
<keyword evidence="1" id="KW-0732">Signal</keyword>
<dbReference type="RefSeq" id="WP_128227544.1">
    <property type="nucleotide sequence ID" value="NZ_SACR01000002.1"/>
</dbReference>
<organism evidence="2 3">
    <name type="scientific">Rubrivivax rivuli</name>
    <dbReference type="NCBI Taxonomy" id="1862385"/>
    <lineage>
        <taxon>Bacteria</taxon>
        <taxon>Pseudomonadati</taxon>
        <taxon>Pseudomonadota</taxon>
        <taxon>Betaproteobacteria</taxon>
        <taxon>Burkholderiales</taxon>
        <taxon>Sphaerotilaceae</taxon>
        <taxon>Rubrivivax</taxon>
    </lineage>
</organism>
<keyword evidence="3" id="KW-1185">Reference proteome</keyword>
<evidence type="ECO:0000313" key="3">
    <source>
        <dbReference type="Proteomes" id="UP000285575"/>
    </source>
</evidence>
<name>A0A437RKA5_9BURK</name>
<protein>
    <submittedName>
        <fullName evidence="2">Uncharacterized protein</fullName>
    </submittedName>
</protein>
<dbReference type="AlphaFoldDB" id="A0A437RKA5"/>
<dbReference type="EMBL" id="SACR01000002">
    <property type="protein sequence ID" value="RVU47075.1"/>
    <property type="molecule type" value="Genomic_DNA"/>
</dbReference>
<proteinExistence type="predicted"/>
<gene>
    <name evidence="2" type="ORF">EOE66_04725</name>
</gene>
<reference evidence="2 3" key="1">
    <citation type="submission" date="2019-01" db="EMBL/GenBank/DDBJ databases">
        <authorList>
            <person name="Chen W.-M."/>
        </authorList>
    </citation>
    <scope>NUCLEOTIDE SEQUENCE [LARGE SCALE GENOMIC DNA]</scope>
    <source>
        <strain evidence="2 3">KYPY4</strain>
    </source>
</reference>